<dbReference type="InterPro" id="IPR025799">
    <property type="entry name" value="Arg_MeTrfase"/>
</dbReference>
<accession>A0ABS1M8M1</accession>
<evidence type="ECO:0000313" key="7">
    <source>
        <dbReference type="Proteomes" id="UP000602198"/>
    </source>
</evidence>
<dbReference type="Proteomes" id="UP000602198">
    <property type="component" value="Unassembled WGS sequence"/>
</dbReference>
<dbReference type="Gene3D" id="2.70.160.11">
    <property type="entry name" value="Hnrnp arginine n-methyltransferase1"/>
    <property type="match status" value="1"/>
</dbReference>
<keyword evidence="3" id="KW-0949">S-adenosyl-L-methionine</keyword>
<keyword evidence="2" id="KW-0808">Transferase</keyword>
<dbReference type="EMBL" id="JAERRJ010000007">
    <property type="protein sequence ID" value="MBL1076380.1"/>
    <property type="molecule type" value="Genomic_DNA"/>
</dbReference>
<dbReference type="InterPro" id="IPR055135">
    <property type="entry name" value="PRMT_dom"/>
</dbReference>
<dbReference type="GO" id="GO:0032259">
    <property type="term" value="P:methylation"/>
    <property type="evidence" value="ECO:0007669"/>
    <property type="project" value="UniProtKB-KW"/>
</dbReference>
<gene>
    <name evidence="6" type="ORF">JK358_18445</name>
</gene>
<sequence>MTSTSPALVTAQSTIPHWHFDMLNDTIRNLVFHQAIQSAVRPGDLVLDIGTGAGLTAMMAAAAGAQVITCEAHPVVAEMARRVIADNGVSDRITVLGKLSTDLRIGHDLPRPVDVLIAEVFDCGLLGEGALHTFAHAAGLLKPGAKTIPARGTLYCQLLESDSLWGLNHVESALGFDLSAFNDLSTAGYFPARRTQHTWRPLAMPVALACIDFDTPQPTLSLDRATTITDAGVLHGAALWFELEFDTGSARLGNPPGQPSHWHQALQTRRPAYPVQPGDTVDLSAHSDGDKLTLDIRLRSAAWATPPAPHPDSVSSTPTLAQ</sequence>
<dbReference type="Pfam" id="PF22528">
    <property type="entry name" value="PRMT_C"/>
    <property type="match status" value="1"/>
</dbReference>
<protein>
    <submittedName>
        <fullName evidence="6">50S ribosomal protein L11 methyltransferase</fullName>
    </submittedName>
</protein>
<feature type="domain" description="Protein arginine N-methyltransferase" evidence="5">
    <location>
        <begin position="151"/>
        <end position="298"/>
    </location>
</feature>
<keyword evidence="1 6" id="KW-0489">Methyltransferase</keyword>
<keyword evidence="6" id="KW-0687">Ribonucleoprotein</keyword>
<dbReference type="CDD" id="cd02440">
    <property type="entry name" value="AdoMet_MTases"/>
    <property type="match status" value="1"/>
</dbReference>
<feature type="compositionally biased region" description="Polar residues" evidence="4">
    <location>
        <begin position="313"/>
        <end position="322"/>
    </location>
</feature>
<comment type="caution">
    <text evidence="6">The sequence shown here is derived from an EMBL/GenBank/DDBJ whole genome shotgun (WGS) entry which is preliminary data.</text>
</comment>
<reference evidence="6 7" key="1">
    <citation type="submission" date="2021-01" db="EMBL/GenBank/DDBJ databases">
        <title>WGS of actinomycetes isolated from Thailand.</title>
        <authorList>
            <person name="Thawai C."/>
        </authorList>
    </citation>
    <scope>NUCLEOTIDE SEQUENCE [LARGE SCALE GENOMIC DNA]</scope>
    <source>
        <strain evidence="6 7">LPG 2</strain>
    </source>
</reference>
<name>A0ABS1M8M1_9NOCA</name>
<proteinExistence type="predicted"/>
<evidence type="ECO:0000256" key="1">
    <source>
        <dbReference type="ARBA" id="ARBA00022603"/>
    </source>
</evidence>
<dbReference type="GO" id="GO:0008168">
    <property type="term" value="F:methyltransferase activity"/>
    <property type="evidence" value="ECO:0007669"/>
    <property type="project" value="UniProtKB-KW"/>
</dbReference>
<keyword evidence="7" id="KW-1185">Reference proteome</keyword>
<dbReference type="GO" id="GO:0005840">
    <property type="term" value="C:ribosome"/>
    <property type="evidence" value="ECO:0007669"/>
    <property type="project" value="UniProtKB-KW"/>
</dbReference>
<dbReference type="SUPFAM" id="SSF53335">
    <property type="entry name" value="S-adenosyl-L-methionine-dependent methyltransferases"/>
    <property type="match status" value="1"/>
</dbReference>
<dbReference type="PANTHER" id="PTHR11006">
    <property type="entry name" value="PROTEIN ARGININE N-METHYLTRANSFERASE"/>
    <property type="match status" value="1"/>
</dbReference>
<evidence type="ECO:0000256" key="2">
    <source>
        <dbReference type="ARBA" id="ARBA00022679"/>
    </source>
</evidence>
<dbReference type="PROSITE" id="PS51678">
    <property type="entry name" value="SAM_MT_PRMT"/>
    <property type="match status" value="1"/>
</dbReference>
<dbReference type="RefSeq" id="WP_201948980.1">
    <property type="nucleotide sequence ID" value="NZ_JAERRJ010000007.1"/>
</dbReference>
<organism evidence="6 7">
    <name type="scientific">Nocardia acididurans</name>
    <dbReference type="NCBI Taxonomy" id="2802282"/>
    <lineage>
        <taxon>Bacteria</taxon>
        <taxon>Bacillati</taxon>
        <taxon>Actinomycetota</taxon>
        <taxon>Actinomycetes</taxon>
        <taxon>Mycobacteriales</taxon>
        <taxon>Nocardiaceae</taxon>
        <taxon>Nocardia</taxon>
    </lineage>
</organism>
<dbReference type="Pfam" id="PF06325">
    <property type="entry name" value="PrmA"/>
    <property type="match status" value="1"/>
</dbReference>
<evidence type="ECO:0000313" key="6">
    <source>
        <dbReference type="EMBL" id="MBL1076380.1"/>
    </source>
</evidence>
<keyword evidence="6" id="KW-0689">Ribosomal protein</keyword>
<dbReference type="Gene3D" id="3.40.50.150">
    <property type="entry name" value="Vaccinia Virus protein VP39"/>
    <property type="match status" value="1"/>
</dbReference>
<evidence type="ECO:0000259" key="5">
    <source>
        <dbReference type="Pfam" id="PF22528"/>
    </source>
</evidence>
<evidence type="ECO:0000256" key="4">
    <source>
        <dbReference type="SAM" id="MobiDB-lite"/>
    </source>
</evidence>
<evidence type="ECO:0000256" key="3">
    <source>
        <dbReference type="ARBA" id="ARBA00022691"/>
    </source>
</evidence>
<feature type="region of interest" description="Disordered" evidence="4">
    <location>
        <begin position="303"/>
        <end position="322"/>
    </location>
</feature>
<dbReference type="PANTHER" id="PTHR11006:SF4">
    <property type="entry name" value="PROTEIN ARGININE N-METHYLTRANSFERASE 7"/>
    <property type="match status" value="1"/>
</dbReference>
<dbReference type="InterPro" id="IPR029063">
    <property type="entry name" value="SAM-dependent_MTases_sf"/>
</dbReference>